<dbReference type="SUPFAM" id="SSF51126">
    <property type="entry name" value="Pectin lyase-like"/>
    <property type="match status" value="1"/>
</dbReference>
<dbReference type="RefSeq" id="WP_179634831.1">
    <property type="nucleotide sequence ID" value="NZ_JACCFH010000001.1"/>
</dbReference>
<protein>
    <recommendedName>
        <fullName evidence="4">Right handed beta helix domain-containing protein</fullName>
    </recommendedName>
</protein>
<dbReference type="EMBL" id="JACCFH010000001">
    <property type="protein sequence ID" value="NYG34150.1"/>
    <property type="molecule type" value="Genomic_DNA"/>
</dbReference>
<name>A0A7Y9QZ14_9BURK</name>
<accession>A0A7Y9QZ14</accession>
<evidence type="ECO:0000313" key="3">
    <source>
        <dbReference type="Proteomes" id="UP000518288"/>
    </source>
</evidence>
<feature type="chain" id="PRO_5031416719" description="Right handed beta helix domain-containing protein" evidence="1">
    <location>
        <begin position="35"/>
        <end position="549"/>
    </location>
</feature>
<sequence>MRFIPTNRTSVRLQCSLASAGALMLAATASPAQGMRGTATVTRPPITQRPAPVIVLRTATAPAAALGLTACVPSGRGTDYRVGTGQPYTSLDAVPWESLRAGDTVRVFHRDTPYRSKFLIAGQGTADAPIRVCGVRGPNGERPVIDGSGATTRAALGPLYSNTLVYSHVHQDRSVIVLKSLATEAWTAYPRHIQIDGLKITRGHPDYRYRTAAGVERPYAPFGACIWIDRGQHITIADNEITDCQMGVFSKSTDDGDFAVTRNLRIAGNRFAGHGIVGDWHEHSTYLQSVGTVVEFNDYGPLRSGSPGNAIKDRSVGTVIRYNRIEEGAHAIDLVEAEDFPGTALALPAYRTTHVYGNQIVKTGDTGSVIHYGGDHFGSAPGAGWGEPLFRKGTLHFWNNTLLLKGTQAWVFQISTTQETVEAWNNAIHFAPTVVQRNLRMNQEVAAPWVGGGVLNLGVNWISTGWQDSDPWHTVGGSVSGTQWLVTGTSLPFDAASMQPVSGSALTDRAAAQPAVVYAHPLAYQLDALRRPVARRVNGTASDLGAVER</sequence>
<dbReference type="AlphaFoldDB" id="A0A7Y9QZ14"/>
<dbReference type="InterPro" id="IPR012334">
    <property type="entry name" value="Pectin_lyas_fold"/>
</dbReference>
<proteinExistence type="predicted"/>
<feature type="signal peptide" evidence="1">
    <location>
        <begin position="1"/>
        <end position="34"/>
    </location>
</feature>
<keyword evidence="3" id="KW-1185">Reference proteome</keyword>
<dbReference type="InterPro" id="IPR011050">
    <property type="entry name" value="Pectin_lyase_fold/virulence"/>
</dbReference>
<gene>
    <name evidence="2" type="ORF">BDD16_003136</name>
</gene>
<evidence type="ECO:0000256" key="1">
    <source>
        <dbReference type="SAM" id="SignalP"/>
    </source>
</evidence>
<reference evidence="2 3" key="1">
    <citation type="submission" date="2020-07" db="EMBL/GenBank/DDBJ databases">
        <title>Genomic Encyclopedia of Archaeal and Bacterial Type Strains, Phase II (KMG-II): from individual species to whole genera.</title>
        <authorList>
            <person name="Goeker M."/>
        </authorList>
    </citation>
    <scope>NUCLEOTIDE SEQUENCE [LARGE SCALE GENOMIC DNA]</scope>
    <source>
        <strain evidence="2 3">DSM 21226</strain>
    </source>
</reference>
<evidence type="ECO:0000313" key="2">
    <source>
        <dbReference type="EMBL" id="NYG34150.1"/>
    </source>
</evidence>
<dbReference type="Gene3D" id="2.160.20.10">
    <property type="entry name" value="Single-stranded right-handed beta-helix, Pectin lyase-like"/>
    <property type="match status" value="1"/>
</dbReference>
<comment type="caution">
    <text evidence="2">The sequence shown here is derived from an EMBL/GenBank/DDBJ whole genome shotgun (WGS) entry which is preliminary data.</text>
</comment>
<evidence type="ECO:0008006" key="4">
    <source>
        <dbReference type="Google" id="ProtNLM"/>
    </source>
</evidence>
<dbReference type="Proteomes" id="UP000518288">
    <property type="component" value="Unassembled WGS sequence"/>
</dbReference>
<organism evidence="2 3">
    <name type="scientific">Sphaerotilus montanus</name>
    <dbReference type="NCBI Taxonomy" id="522889"/>
    <lineage>
        <taxon>Bacteria</taxon>
        <taxon>Pseudomonadati</taxon>
        <taxon>Pseudomonadota</taxon>
        <taxon>Betaproteobacteria</taxon>
        <taxon>Burkholderiales</taxon>
        <taxon>Sphaerotilaceae</taxon>
        <taxon>Sphaerotilus</taxon>
    </lineage>
</organism>
<keyword evidence="1" id="KW-0732">Signal</keyword>